<dbReference type="InterPro" id="IPR020568">
    <property type="entry name" value="Ribosomal_Su5_D2-typ_SF"/>
</dbReference>
<sequence>MAELTDVSYNEDSIRSLDWREHIRLRPGMYIGKLGDGSSPDDGIYILVKEVIDNSIDEHMMGHGRTIEVKISDHKVVVRDYGRGIPLGKVIDCVSKINTGGKYDSRAFQKSVGLNGVGTKAVNALSTHFRIQSVREGQTKVAEFVRGELVNDEPLQETNQRNGTTTTFVPDDTIFKNYHFIPEFLENQIWNYVYLNAGLTIHFNGQKYYSENGLKDLLSRKIDEESMRYPIIHLKGEDIEFALTHGNDYGEEYYSFVNGQYTTQGGTHLAAFREAVVKTVREFYKKDYDATDIRGSIVGAIAIRVQEPVFESQTKTKLGSINVAHDGPTVRNFVNDFVKEHLDNYLHKNPTVAEALKKRIEQSERERKDMAGIKKLANQRAKKANLHNKKLRDCRFHLGEGKEQEKEALTTLFITEGDSASGSITKSRNVELEAVFSLRGKPLNCFGLKKKIVYENEEFNLLQHALNIEEGLEGLRYNRVVIATDADVDGMHIRLLMMTFFLQFFPDLVKNGHLYILETPLFRVRNKKETIYCYDEQEKQNAMRKLGKNPEITRFKGLGEISPEEFGKFIGENIRLEPVILGKTEQNLQKILSYYMGKNTPERQQFIIENLKIEKDIVEEVYA</sequence>
<evidence type="ECO:0000313" key="13">
    <source>
        <dbReference type="EMBL" id="RNI27615.1"/>
    </source>
</evidence>
<dbReference type="Gene3D" id="3.30.565.10">
    <property type="entry name" value="Histidine kinase-like ATPase, C-terminal domain"/>
    <property type="match status" value="1"/>
</dbReference>
<dbReference type="PRINTS" id="PR00418">
    <property type="entry name" value="TPI2FAMILY"/>
</dbReference>
<evidence type="ECO:0000256" key="1">
    <source>
        <dbReference type="ARBA" id="ARBA00000185"/>
    </source>
</evidence>
<keyword evidence="8" id="KW-0799">Topoisomerase</keyword>
<comment type="catalytic activity">
    <reaction evidence="1">
        <text>ATP-dependent breakage, passage and rejoining of double-stranded DNA.</text>
        <dbReference type="EC" id="5.6.2.2"/>
    </reaction>
</comment>
<evidence type="ECO:0000256" key="7">
    <source>
        <dbReference type="ARBA" id="ARBA00022842"/>
    </source>
</evidence>
<protein>
    <recommendedName>
        <fullName evidence="3">DNA topoisomerase (ATP-hydrolyzing)</fullName>
        <ecNumber evidence="3">5.6.2.2</ecNumber>
    </recommendedName>
</protein>
<dbReference type="Pfam" id="PF02518">
    <property type="entry name" value="HATPase_c"/>
    <property type="match status" value="1"/>
</dbReference>
<evidence type="ECO:0000256" key="9">
    <source>
        <dbReference type="ARBA" id="ARBA00023125"/>
    </source>
</evidence>
<dbReference type="Gene3D" id="3.40.50.670">
    <property type="match status" value="1"/>
</dbReference>
<dbReference type="CDD" id="cd00822">
    <property type="entry name" value="TopoII_Trans_DNA_gyrase"/>
    <property type="match status" value="1"/>
</dbReference>
<proteinExistence type="predicted"/>
<keyword evidence="5" id="KW-0547">Nucleotide-binding</keyword>
<dbReference type="InterPro" id="IPR013760">
    <property type="entry name" value="Topo_IIA-like_dom_sf"/>
</dbReference>
<keyword evidence="7" id="KW-0460">Magnesium</keyword>
<dbReference type="Proteomes" id="UP000271010">
    <property type="component" value="Unassembled WGS sequence"/>
</dbReference>
<dbReference type="AlphaFoldDB" id="A0A3M9MQY1"/>
<dbReference type="CDD" id="cd01030">
    <property type="entry name" value="TOPRIM_TopoIIA_like"/>
    <property type="match status" value="1"/>
</dbReference>
<evidence type="ECO:0000259" key="12">
    <source>
        <dbReference type="PROSITE" id="PS50880"/>
    </source>
</evidence>
<keyword evidence="14" id="KW-1185">Reference proteome</keyword>
<dbReference type="GO" id="GO:0003918">
    <property type="term" value="F:DNA topoisomerase type II (double strand cut, ATP-hydrolyzing) activity"/>
    <property type="evidence" value="ECO:0007669"/>
    <property type="project" value="UniProtKB-EC"/>
</dbReference>
<dbReference type="Pfam" id="PF00204">
    <property type="entry name" value="DNA_gyraseB"/>
    <property type="match status" value="1"/>
</dbReference>
<comment type="subunit">
    <text evidence="11">Heterotetramer composed of ParC and ParE.</text>
</comment>
<dbReference type="InterPro" id="IPR036890">
    <property type="entry name" value="HATPase_C_sf"/>
</dbReference>
<evidence type="ECO:0000256" key="8">
    <source>
        <dbReference type="ARBA" id="ARBA00023029"/>
    </source>
</evidence>
<dbReference type="EMBL" id="RJJE01000017">
    <property type="protein sequence ID" value="RNI27615.1"/>
    <property type="molecule type" value="Genomic_DNA"/>
</dbReference>
<dbReference type="GO" id="GO:0046872">
    <property type="term" value="F:metal ion binding"/>
    <property type="evidence" value="ECO:0007669"/>
    <property type="project" value="UniProtKB-KW"/>
</dbReference>
<keyword evidence="4" id="KW-0479">Metal-binding</keyword>
<dbReference type="Pfam" id="PF01751">
    <property type="entry name" value="Toprim"/>
    <property type="match status" value="1"/>
</dbReference>
<evidence type="ECO:0000256" key="11">
    <source>
        <dbReference type="ARBA" id="ARBA00063644"/>
    </source>
</evidence>
<dbReference type="EC" id="5.6.2.2" evidence="3"/>
<accession>A0A3M9MQY1</accession>
<evidence type="ECO:0000256" key="2">
    <source>
        <dbReference type="ARBA" id="ARBA00001946"/>
    </source>
</evidence>
<keyword evidence="6" id="KW-0067">ATP-binding</keyword>
<dbReference type="InterPro" id="IPR013506">
    <property type="entry name" value="Topo_IIA_bsu_dom2"/>
</dbReference>
<dbReference type="InterPro" id="IPR013759">
    <property type="entry name" value="Topo_IIA_B_C"/>
</dbReference>
<dbReference type="SUPFAM" id="SSF56719">
    <property type="entry name" value="Type II DNA topoisomerase"/>
    <property type="match status" value="1"/>
</dbReference>
<gene>
    <name evidence="13" type="ORF">EFA69_15970</name>
</gene>
<name>A0A3M9MQY1_9BACT</name>
<dbReference type="GO" id="GO:0003677">
    <property type="term" value="F:DNA binding"/>
    <property type="evidence" value="ECO:0007669"/>
    <property type="project" value="UniProtKB-KW"/>
</dbReference>
<dbReference type="SMART" id="SM00433">
    <property type="entry name" value="TOP2c"/>
    <property type="match status" value="1"/>
</dbReference>
<reference evidence="13 14" key="1">
    <citation type="submission" date="2018-11" db="EMBL/GenBank/DDBJ databases">
        <title>Rufibacter latericius sp. nov., isolated from water in Baiyang Lake.</title>
        <authorList>
            <person name="Yang Y."/>
        </authorList>
    </citation>
    <scope>NUCLEOTIDE SEQUENCE [LARGE SCALE GENOMIC DNA]</scope>
    <source>
        <strain evidence="13 14">MCC P1</strain>
    </source>
</reference>
<evidence type="ECO:0000313" key="14">
    <source>
        <dbReference type="Proteomes" id="UP000271010"/>
    </source>
</evidence>
<dbReference type="PANTHER" id="PTHR45866:SF2">
    <property type="entry name" value="DNA TOPOISOMERASE (ATP-HYDROLYZING)"/>
    <property type="match status" value="1"/>
</dbReference>
<dbReference type="InterPro" id="IPR003594">
    <property type="entry name" value="HATPase_dom"/>
</dbReference>
<dbReference type="PROSITE" id="PS00177">
    <property type="entry name" value="TOPOISOMERASE_II"/>
    <property type="match status" value="1"/>
</dbReference>
<evidence type="ECO:0000256" key="5">
    <source>
        <dbReference type="ARBA" id="ARBA00022741"/>
    </source>
</evidence>
<organism evidence="13 14">
    <name type="scientific">Rufibacter immobilis</name>
    <dbReference type="NCBI Taxonomy" id="1348778"/>
    <lineage>
        <taxon>Bacteria</taxon>
        <taxon>Pseudomonadati</taxon>
        <taxon>Bacteroidota</taxon>
        <taxon>Cytophagia</taxon>
        <taxon>Cytophagales</taxon>
        <taxon>Hymenobacteraceae</taxon>
        <taxon>Rufibacter</taxon>
    </lineage>
</organism>
<dbReference type="GO" id="GO:0006265">
    <property type="term" value="P:DNA topological change"/>
    <property type="evidence" value="ECO:0007669"/>
    <property type="project" value="InterPro"/>
</dbReference>
<dbReference type="FunFam" id="3.30.565.10:FF:000063">
    <property type="entry name" value="DNA topoisomerase (ATP-hydrolyzing)"/>
    <property type="match status" value="1"/>
</dbReference>
<feature type="domain" description="Toprim" evidence="12">
    <location>
        <begin position="410"/>
        <end position="520"/>
    </location>
</feature>
<dbReference type="RefSeq" id="WP_123134083.1">
    <property type="nucleotide sequence ID" value="NZ_JBHMAD010000002.1"/>
</dbReference>
<keyword evidence="10 13" id="KW-0413">Isomerase</keyword>
<dbReference type="SUPFAM" id="SSF55874">
    <property type="entry name" value="ATPase domain of HSP90 chaperone/DNA topoisomerase II/histidine kinase"/>
    <property type="match status" value="1"/>
</dbReference>
<comment type="caution">
    <text evidence="13">The sequence shown here is derived from an EMBL/GenBank/DDBJ whole genome shotgun (WGS) entry which is preliminary data.</text>
</comment>
<evidence type="ECO:0000256" key="6">
    <source>
        <dbReference type="ARBA" id="ARBA00022840"/>
    </source>
</evidence>
<dbReference type="InterPro" id="IPR001241">
    <property type="entry name" value="Topo_IIA"/>
</dbReference>
<comment type="cofactor">
    <cofactor evidence="2">
        <name>Mg(2+)</name>
        <dbReference type="ChEBI" id="CHEBI:18420"/>
    </cofactor>
</comment>
<dbReference type="GO" id="GO:0005524">
    <property type="term" value="F:ATP binding"/>
    <property type="evidence" value="ECO:0007669"/>
    <property type="project" value="UniProtKB-KW"/>
</dbReference>
<evidence type="ECO:0000256" key="10">
    <source>
        <dbReference type="ARBA" id="ARBA00023235"/>
    </source>
</evidence>
<keyword evidence="9" id="KW-0238">DNA-binding</keyword>
<evidence type="ECO:0000256" key="4">
    <source>
        <dbReference type="ARBA" id="ARBA00022723"/>
    </source>
</evidence>
<dbReference type="SUPFAM" id="SSF54211">
    <property type="entry name" value="Ribosomal protein S5 domain 2-like"/>
    <property type="match status" value="1"/>
</dbReference>
<dbReference type="InterPro" id="IPR014721">
    <property type="entry name" value="Ribsml_uS5_D2-typ_fold_subgr"/>
</dbReference>
<dbReference type="PANTHER" id="PTHR45866">
    <property type="entry name" value="DNA GYRASE/TOPOISOMERASE SUBUNIT B"/>
    <property type="match status" value="1"/>
</dbReference>
<dbReference type="PROSITE" id="PS50880">
    <property type="entry name" value="TOPRIM"/>
    <property type="match status" value="1"/>
</dbReference>
<dbReference type="FunFam" id="3.40.50.670:FF:000006">
    <property type="entry name" value="DNA topoisomerase (ATP-hydrolyzing)"/>
    <property type="match status" value="1"/>
</dbReference>
<dbReference type="OrthoDB" id="9802808at2"/>
<dbReference type="InterPro" id="IPR006171">
    <property type="entry name" value="TOPRIM_dom"/>
</dbReference>
<evidence type="ECO:0000256" key="3">
    <source>
        <dbReference type="ARBA" id="ARBA00012895"/>
    </source>
</evidence>
<dbReference type="Gene3D" id="3.30.230.10">
    <property type="match status" value="1"/>
</dbReference>
<dbReference type="InterPro" id="IPR018522">
    <property type="entry name" value="TopoIIA_CS"/>
</dbReference>
<dbReference type="SMART" id="SM00387">
    <property type="entry name" value="HATPase_c"/>
    <property type="match status" value="1"/>
</dbReference>